<dbReference type="AlphaFoldDB" id="A0A8S9J7S7"/>
<organism evidence="1 2">
    <name type="scientific">Brassica cretica</name>
    <name type="common">Mustard</name>
    <dbReference type="NCBI Taxonomy" id="69181"/>
    <lineage>
        <taxon>Eukaryota</taxon>
        <taxon>Viridiplantae</taxon>
        <taxon>Streptophyta</taxon>
        <taxon>Embryophyta</taxon>
        <taxon>Tracheophyta</taxon>
        <taxon>Spermatophyta</taxon>
        <taxon>Magnoliopsida</taxon>
        <taxon>eudicotyledons</taxon>
        <taxon>Gunneridae</taxon>
        <taxon>Pentapetalae</taxon>
        <taxon>rosids</taxon>
        <taxon>malvids</taxon>
        <taxon>Brassicales</taxon>
        <taxon>Brassicaceae</taxon>
        <taxon>Brassiceae</taxon>
        <taxon>Brassica</taxon>
    </lineage>
</organism>
<evidence type="ECO:0000313" key="2">
    <source>
        <dbReference type="Proteomes" id="UP000712281"/>
    </source>
</evidence>
<reference evidence="1" key="1">
    <citation type="submission" date="2019-12" db="EMBL/GenBank/DDBJ databases">
        <title>Genome sequencing and annotation of Brassica cretica.</title>
        <authorList>
            <person name="Studholme D.J."/>
            <person name="Sarris P.F."/>
        </authorList>
    </citation>
    <scope>NUCLEOTIDE SEQUENCE</scope>
    <source>
        <strain evidence="1">PFS-001/15</strain>
        <tissue evidence="1">Leaf</tissue>
    </source>
</reference>
<proteinExistence type="predicted"/>
<dbReference type="EMBL" id="QGKW02001660">
    <property type="protein sequence ID" value="KAF2577247.1"/>
    <property type="molecule type" value="Genomic_DNA"/>
</dbReference>
<sequence>MFGLSSKKGLRRRFSSSEIAGRIFQDLGPDLRDGPEGCKGTRRLRLGSERWALNPEVSEEPGGSSLDPGIMTGAQRFFDRSGDRSWNLEEPGGSSLDLEIFDWNPEAIWEHRGSSSDFIHRTRNRMANRGFSLLIGGLHMGPEFLRKSLTGLEDAGVGVMTQVPGFAAFHVWRTRVLIDPWTLMRLRLHSGFRIGGLWRPDPAPCGRLLSAAQLPYRVLHTRGHDIAPVILLSLVPLRPEPHSEPGGGPVP</sequence>
<dbReference type="Proteomes" id="UP000712281">
    <property type="component" value="Unassembled WGS sequence"/>
</dbReference>
<comment type="caution">
    <text evidence="1">The sequence shown here is derived from an EMBL/GenBank/DDBJ whole genome shotgun (WGS) entry which is preliminary data.</text>
</comment>
<protein>
    <submittedName>
        <fullName evidence="1">Uncharacterized protein</fullName>
    </submittedName>
</protein>
<gene>
    <name evidence="1" type="ORF">F2Q68_00004586</name>
</gene>
<evidence type="ECO:0000313" key="1">
    <source>
        <dbReference type="EMBL" id="KAF2577247.1"/>
    </source>
</evidence>
<accession>A0A8S9J7S7</accession>
<name>A0A8S9J7S7_BRACR</name>